<feature type="transmembrane region" description="Helical" evidence="1">
    <location>
        <begin position="34"/>
        <end position="56"/>
    </location>
</feature>
<comment type="caution">
    <text evidence="2">The sequence shown here is derived from an EMBL/GenBank/DDBJ whole genome shotgun (WGS) entry which is preliminary data.</text>
</comment>
<dbReference type="AlphaFoldDB" id="A0A5J9T3C3"/>
<keyword evidence="1" id="KW-0472">Membrane</keyword>
<dbReference type="EMBL" id="RWGY01000051">
    <property type="protein sequence ID" value="TVU05899.1"/>
    <property type="molecule type" value="Genomic_DNA"/>
</dbReference>
<organism evidence="2 3">
    <name type="scientific">Eragrostis curvula</name>
    <name type="common">weeping love grass</name>
    <dbReference type="NCBI Taxonomy" id="38414"/>
    <lineage>
        <taxon>Eukaryota</taxon>
        <taxon>Viridiplantae</taxon>
        <taxon>Streptophyta</taxon>
        <taxon>Embryophyta</taxon>
        <taxon>Tracheophyta</taxon>
        <taxon>Spermatophyta</taxon>
        <taxon>Magnoliopsida</taxon>
        <taxon>Liliopsida</taxon>
        <taxon>Poales</taxon>
        <taxon>Poaceae</taxon>
        <taxon>PACMAD clade</taxon>
        <taxon>Chloridoideae</taxon>
        <taxon>Eragrostideae</taxon>
        <taxon>Eragrostidinae</taxon>
        <taxon>Eragrostis</taxon>
    </lineage>
</organism>
<keyword evidence="1" id="KW-0812">Transmembrane</keyword>
<name>A0A5J9T3C3_9POAL</name>
<protein>
    <submittedName>
        <fullName evidence="2">Uncharacterized protein</fullName>
    </submittedName>
</protein>
<accession>A0A5J9T3C3</accession>
<evidence type="ECO:0000313" key="3">
    <source>
        <dbReference type="Proteomes" id="UP000324897"/>
    </source>
</evidence>
<feature type="transmembrane region" description="Helical" evidence="1">
    <location>
        <begin position="68"/>
        <end position="91"/>
    </location>
</feature>
<dbReference type="Proteomes" id="UP000324897">
    <property type="component" value="Unassembled WGS sequence"/>
</dbReference>
<gene>
    <name evidence="2" type="ORF">EJB05_49083</name>
</gene>
<dbReference type="Gramene" id="TVU05899">
    <property type="protein sequence ID" value="TVU05899"/>
    <property type="gene ID" value="EJB05_49083"/>
</dbReference>
<reference evidence="2 3" key="1">
    <citation type="journal article" date="2019" name="Sci. Rep.">
        <title>A high-quality genome of Eragrostis curvula grass provides insights into Poaceae evolution and supports new strategies to enhance forage quality.</title>
        <authorList>
            <person name="Carballo J."/>
            <person name="Santos B.A.C.M."/>
            <person name="Zappacosta D."/>
            <person name="Garbus I."/>
            <person name="Selva J.P."/>
            <person name="Gallo C.A."/>
            <person name="Diaz A."/>
            <person name="Albertini E."/>
            <person name="Caccamo M."/>
            <person name="Echenique V."/>
        </authorList>
    </citation>
    <scope>NUCLEOTIDE SEQUENCE [LARGE SCALE GENOMIC DNA]</scope>
    <source>
        <strain evidence="3">cv. Victoria</strain>
        <tissue evidence="2">Leaf</tissue>
    </source>
</reference>
<proteinExistence type="predicted"/>
<evidence type="ECO:0000313" key="2">
    <source>
        <dbReference type="EMBL" id="TVU05899.1"/>
    </source>
</evidence>
<sequence>MELLIHYMSDSGPEEKQRPASSAPIMVKVSDCSAILYVGAQLAFFVLAMVGGAVHASSHVKRSTNERVGLAIMALGFYGFCWLPCLVLFPAMALDGWRRRRAGWRWGGKYVGKPSRGAAAVMMGKEPQALSIC</sequence>
<keyword evidence="3" id="KW-1185">Reference proteome</keyword>
<keyword evidence="1" id="KW-1133">Transmembrane helix</keyword>
<evidence type="ECO:0000256" key="1">
    <source>
        <dbReference type="SAM" id="Phobius"/>
    </source>
</evidence>